<evidence type="ECO:0000313" key="11">
    <source>
        <dbReference type="EMBL" id="KAG6528045.1"/>
    </source>
</evidence>
<keyword evidence="4" id="KW-0479">Metal-binding</keyword>
<dbReference type="EC" id="2.3.2.27" evidence="2"/>
<evidence type="ECO:0000256" key="9">
    <source>
        <dbReference type="SAM" id="MobiDB-lite"/>
    </source>
</evidence>
<protein>
    <recommendedName>
        <fullName evidence="2">RING-type E3 ubiquitin transferase</fullName>
        <ecNumber evidence="2">2.3.2.27</ecNumber>
    </recommendedName>
</protein>
<evidence type="ECO:0000256" key="4">
    <source>
        <dbReference type="ARBA" id="ARBA00022723"/>
    </source>
</evidence>
<evidence type="ECO:0000313" key="12">
    <source>
        <dbReference type="Proteomes" id="UP000734854"/>
    </source>
</evidence>
<dbReference type="InterPro" id="IPR001841">
    <property type="entry name" value="Znf_RING"/>
</dbReference>
<keyword evidence="12" id="KW-1185">Reference proteome</keyword>
<comment type="catalytic activity">
    <reaction evidence="1">
        <text>S-ubiquitinyl-[E2 ubiquitin-conjugating enzyme]-L-cysteine + [acceptor protein]-L-lysine = [E2 ubiquitin-conjugating enzyme]-L-cysteine + N(6)-ubiquitinyl-[acceptor protein]-L-lysine.</text>
        <dbReference type="EC" id="2.3.2.27"/>
    </reaction>
</comment>
<evidence type="ECO:0000256" key="2">
    <source>
        <dbReference type="ARBA" id="ARBA00012483"/>
    </source>
</evidence>
<evidence type="ECO:0000256" key="1">
    <source>
        <dbReference type="ARBA" id="ARBA00000900"/>
    </source>
</evidence>
<gene>
    <name evidence="11" type="ORF">ZIOFF_010183</name>
</gene>
<dbReference type="GO" id="GO:0008270">
    <property type="term" value="F:zinc ion binding"/>
    <property type="evidence" value="ECO:0007669"/>
    <property type="project" value="UniProtKB-KW"/>
</dbReference>
<dbReference type="OrthoDB" id="8062037at2759"/>
<evidence type="ECO:0000256" key="6">
    <source>
        <dbReference type="ARBA" id="ARBA00022786"/>
    </source>
</evidence>
<accession>A0A8J5HNT4</accession>
<comment type="caution">
    <text evidence="11">The sequence shown here is derived from an EMBL/GenBank/DDBJ whole genome shotgun (WGS) entry which is preliminary data.</text>
</comment>
<dbReference type="Pfam" id="PF13639">
    <property type="entry name" value="zf-RING_2"/>
    <property type="match status" value="1"/>
</dbReference>
<dbReference type="PANTHER" id="PTHR46463">
    <property type="entry name" value="ZINC FINGER, RING/FYVE/PHD-TYPE"/>
    <property type="match status" value="1"/>
</dbReference>
<evidence type="ECO:0000256" key="5">
    <source>
        <dbReference type="ARBA" id="ARBA00022771"/>
    </source>
</evidence>
<feature type="domain" description="RING-type" evidence="10">
    <location>
        <begin position="139"/>
        <end position="180"/>
    </location>
</feature>
<dbReference type="PROSITE" id="PS50089">
    <property type="entry name" value="ZF_RING_2"/>
    <property type="match status" value="1"/>
</dbReference>
<evidence type="ECO:0000256" key="7">
    <source>
        <dbReference type="ARBA" id="ARBA00022833"/>
    </source>
</evidence>
<proteinExistence type="predicted"/>
<dbReference type="AlphaFoldDB" id="A0A8J5HNT4"/>
<evidence type="ECO:0000259" key="10">
    <source>
        <dbReference type="PROSITE" id="PS50089"/>
    </source>
</evidence>
<feature type="compositionally biased region" description="Basic and acidic residues" evidence="9">
    <location>
        <begin position="87"/>
        <end position="109"/>
    </location>
</feature>
<dbReference type="PANTHER" id="PTHR46463:SF10">
    <property type="entry name" value="OS01G0926200 PROTEIN"/>
    <property type="match status" value="1"/>
</dbReference>
<sequence length="191" mass="21798">MGCVCCCLRENTLEDQEHQNRGCLHLCRYVQLYFDLCHSVIQSGVRRVVPSNDHATLPLVPISQVNTEDNNTAIILSQHTSVSVRHEKVANIQPDRKEQNGSTDEERSNTCHPGSLQPSPRMTDGVTCLYPSSYDEDACPICLEEYTTENPRSTLQCSHQFHLCCVYEWMERSHACPFCSELMLFKEDVWS</sequence>
<evidence type="ECO:0000256" key="3">
    <source>
        <dbReference type="ARBA" id="ARBA00022679"/>
    </source>
</evidence>
<evidence type="ECO:0000256" key="8">
    <source>
        <dbReference type="PROSITE-ProRule" id="PRU00175"/>
    </source>
</evidence>
<name>A0A8J5HNT4_ZINOF</name>
<keyword evidence="6" id="KW-0833">Ubl conjugation pathway</keyword>
<keyword evidence="3" id="KW-0808">Transferase</keyword>
<organism evidence="11 12">
    <name type="scientific">Zingiber officinale</name>
    <name type="common">Ginger</name>
    <name type="synonym">Amomum zingiber</name>
    <dbReference type="NCBI Taxonomy" id="94328"/>
    <lineage>
        <taxon>Eukaryota</taxon>
        <taxon>Viridiplantae</taxon>
        <taxon>Streptophyta</taxon>
        <taxon>Embryophyta</taxon>
        <taxon>Tracheophyta</taxon>
        <taxon>Spermatophyta</taxon>
        <taxon>Magnoliopsida</taxon>
        <taxon>Liliopsida</taxon>
        <taxon>Zingiberales</taxon>
        <taxon>Zingiberaceae</taxon>
        <taxon>Zingiber</taxon>
    </lineage>
</organism>
<dbReference type="Proteomes" id="UP000734854">
    <property type="component" value="Unassembled WGS sequence"/>
</dbReference>
<keyword evidence="7" id="KW-0862">Zinc</keyword>
<keyword evidence="5 8" id="KW-0863">Zinc-finger</keyword>
<dbReference type="GO" id="GO:0061630">
    <property type="term" value="F:ubiquitin protein ligase activity"/>
    <property type="evidence" value="ECO:0007669"/>
    <property type="project" value="UniProtKB-EC"/>
</dbReference>
<dbReference type="EMBL" id="JACMSC010000003">
    <property type="protein sequence ID" value="KAG6528045.1"/>
    <property type="molecule type" value="Genomic_DNA"/>
</dbReference>
<reference evidence="11 12" key="1">
    <citation type="submission" date="2020-08" db="EMBL/GenBank/DDBJ databases">
        <title>Plant Genome Project.</title>
        <authorList>
            <person name="Zhang R.-G."/>
        </authorList>
    </citation>
    <scope>NUCLEOTIDE SEQUENCE [LARGE SCALE GENOMIC DNA]</scope>
    <source>
        <tissue evidence="11">Rhizome</tissue>
    </source>
</reference>
<feature type="region of interest" description="Disordered" evidence="9">
    <location>
        <begin position="87"/>
        <end position="118"/>
    </location>
</feature>
<dbReference type="SMART" id="SM00184">
    <property type="entry name" value="RING"/>
    <property type="match status" value="1"/>
</dbReference>